<organism evidence="2 3">
    <name type="scientific">Compostibacter hankyongensis</name>
    <dbReference type="NCBI Taxonomy" id="1007089"/>
    <lineage>
        <taxon>Bacteria</taxon>
        <taxon>Pseudomonadati</taxon>
        <taxon>Bacteroidota</taxon>
        <taxon>Chitinophagia</taxon>
        <taxon>Chitinophagales</taxon>
        <taxon>Chitinophagaceae</taxon>
        <taxon>Compostibacter</taxon>
    </lineage>
</organism>
<keyword evidence="3" id="KW-1185">Reference proteome</keyword>
<comment type="caution">
    <text evidence="2">The sequence shown here is derived from an EMBL/GenBank/DDBJ whole genome shotgun (WGS) entry which is preliminary data.</text>
</comment>
<dbReference type="Gene3D" id="2.60.40.1120">
    <property type="entry name" value="Carboxypeptidase-like, regulatory domain"/>
    <property type="match status" value="1"/>
</dbReference>
<gene>
    <name evidence="2" type="ORF">GCM10023143_03450</name>
</gene>
<dbReference type="Proteomes" id="UP001501207">
    <property type="component" value="Unassembled WGS sequence"/>
</dbReference>
<evidence type="ECO:0000259" key="1">
    <source>
        <dbReference type="Pfam" id="PF12866"/>
    </source>
</evidence>
<dbReference type="InterPro" id="IPR024278">
    <property type="entry name" value="DUF3823_N"/>
</dbReference>
<evidence type="ECO:0000313" key="2">
    <source>
        <dbReference type="EMBL" id="GAA4301580.1"/>
    </source>
</evidence>
<dbReference type="EMBL" id="BAABFN010000001">
    <property type="protein sequence ID" value="GAA4301580.1"/>
    <property type="molecule type" value="Genomic_DNA"/>
</dbReference>
<feature type="domain" description="DUF3823" evidence="1">
    <location>
        <begin position="28"/>
        <end position="114"/>
    </location>
</feature>
<accession>A0ABP8FEQ9</accession>
<proteinExistence type="predicted"/>
<dbReference type="Pfam" id="PF12866">
    <property type="entry name" value="DUF3823"/>
    <property type="match status" value="1"/>
</dbReference>
<reference evidence="3" key="1">
    <citation type="journal article" date="2019" name="Int. J. Syst. Evol. Microbiol.">
        <title>The Global Catalogue of Microorganisms (GCM) 10K type strain sequencing project: providing services to taxonomists for standard genome sequencing and annotation.</title>
        <authorList>
            <consortium name="The Broad Institute Genomics Platform"/>
            <consortium name="The Broad Institute Genome Sequencing Center for Infectious Disease"/>
            <person name="Wu L."/>
            <person name="Ma J."/>
        </authorList>
    </citation>
    <scope>NUCLEOTIDE SEQUENCE [LARGE SCALE GENOMIC DNA]</scope>
    <source>
        <strain evidence="3">JCM 17664</strain>
    </source>
</reference>
<protein>
    <recommendedName>
        <fullName evidence="1">DUF3823 domain-containing protein</fullName>
    </recommendedName>
</protein>
<sequence>MKAKLFYLFMLSSLAGCTIDNYEMPHLTLSGKILDAQTNELIPSSGANAGALVKLYEGNSTQPLLYTVKPDGTFQNSRVFPATYKIVAEGAFDRVEDTITETISKDMQLDIKVTPHVRLQLTLAGITDTTAEIKMHYKKINADQEIVKLGVVWSTFAYPNATVFPEGDIILEDAAPALPAEGDRTYTVSGLKAGATYYIRALALTNNAGGYYNYSTQLEAEAK</sequence>
<dbReference type="RefSeq" id="WP_344974344.1">
    <property type="nucleotide sequence ID" value="NZ_BAABFN010000001.1"/>
</dbReference>
<evidence type="ECO:0000313" key="3">
    <source>
        <dbReference type="Proteomes" id="UP001501207"/>
    </source>
</evidence>
<name>A0ABP8FEQ9_9BACT</name>
<dbReference type="PROSITE" id="PS51257">
    <property type="entry name" value="PROKAR_LIPOPROTEIN"/>
    <property type="match status" value="1"/>
</dbReference>